<evidence type="ECO:0000256" key="1">
    <source>
        <dbReference type="ARBA" id="ARBA00004123"/>
    </source>
</evidence>
<dbReference type="Proteomes" id="UP000695007">
    <property type="component" value="Unplaced"/>
</dbReference>
<name>A0AAJ6YEH9_9HYME</name>
<evidence type="ECO:0000313" key="7">
    <source>
        <dbReference type="Proteomes" id="UP000695007"/>
    </source>
</evidence>
<evidence type="ECO:0000256" key="5">
    <source>
        <dbReference type="PROSITE-ProRule" id="PRU00042"/>
    </source>
</evidence>
<dbReference type="Gene3D" id="3.30.160.60">
    <property type="entry name" value="Classic Zinc Finger"/>
    <property type="match status" value="1"/>
</dbReference>
<dbReference type="GO" id="GO:0003700">
    <property type="term" value="F:DNA-binding transcription factor activity"/>
    <property type="evidence" value="ECO:0007669"/>
    <property type="project" value="InterPro"/>
</dbReference>
<dbReference type="SUPFAM" id="SSF57959">
    <property type="entry name" value="Leucine zipper domain"/>
    <property type="match status" value="1"/>
</dbReference>
<gene>
    <name evidence="8" type="primary">LOC105361172</name>
</gene>
<dbReference type="SUPFAM" id="SSF57667">
    <property type="entry name" value="beta-beta-alpha zinc fingers"/>
    <property type="match status" value="1"/>
</dbReference>
<organism evidence="7 8">
    <name type="scientific">Ceratosolen solmsi marchali</name>
    <dbReference type="NCBI Taxonomy" id="326594"/>
    <lineage>
        <taxon>Eukaryota</taxon>
        <taxon>Metazoa</taxon>
        <taxon>Ecdysozoa</taxon>
        <taxon>Arthropoda</taxon>
        <taxon>Hexapoda</taxon>
        <taxon>Insecta</taxon>
        <taxon>Pterygota</taxon>
        <taxon>Neoptera</taxon>
        <taxon>Endopterygota</taxon>
        <taxon>Hymenoptera</taxon>
        <taxon>Apocrita</taxon>
        <taxon>Proctotrupomorpha</taxon>
        <taxon>Chalcidoidea</taxon>
        <taxon>Agaonidae</taxon>
        <taxon>Agaoninae</taxon>
        <taxon>Ceratosolen</taxon>
    </lineage>
</organism>
<evidence type="ECO:0000313" key="8">
    <source>
        <dbReference type="RefSeq" id="XP_011496583.1"/>
    </source>
</evidence>
<sequence>MNDSEKPFVCDAIGCNMSFINEDHLTVHKSKHDMMLNLGISNKSNFFIADQTPTPTRFMRNSDEVELFQDLPSDNPFEETFRRAVVAGKNEIITVLESNDNDDALHTSNVFSHTEEFPTNISAVSSENPVLKSEIKTIIESSSVVKSVSIDESLQSVLTENGTSIENSSIQNIENEYLLIDRSKQKSKCNIAKKQAILERNRASSMRARAKRKVWIEQLQQSLRIANESNVTLQTQVKIMQAQITKLKTLLLAHKDCPVTKAMEGGI</sequence>
<keyword evidence="5" id="KW-0862">Zinc</keyword>
<keyword evidence="2" id="KW-0805">Transcription regulation</keyword>
<comment type="subcellular location">
    <subcellularLocation>
        <location evidence="1">Nucleus</location>
    </subcellularLocation>
</comment>
<dbReference type="CTD" id="37978"/>
<proteinExistence type="predicted"/>
<evidence type="ECO:0000256" key="2">
    <source>
        <dbReference type="ARBA" id="ARBA00023015"/>
    </source>
</evidence>
<dbReference type="CDD" id="cd14687">
    <property type="entry name" value="bZIP_ATF2"/>
    <property type="match status" value="1"/>
</dbReference>
<keyword evidence="5" id="KW-0863">Zinc-finger</keyword>
<evidence type="ECO:0000256" key="4">
    <source>
        <dbReference type="ARBA" id="ARBA00023242"/>
    </source>
</evidence>
<dbReference type="RefSeq" id="XP_011496583.1">
    <property type="nucleotide sequence ID" value="XM_011498281.1"/>
</dbReference>
<dbReference type="PROSITE" id="PS50157">
    <property type="entry name" value="ZINC_FINGER_C2H2_2"/>
    <property type="match status" value="1"/>
</dbReference>
<dbReference type="SMART" id="SM00338">
    <property type="entry name" value="BRLZ"/>
    <property type="match status" value="1"/>
</dbReference>
<dbReference type="InterPro" id="IPR004827">
    <property type="entry name" value="bZIP"/>
</dbReference>
<dbReference type="KEGG" id="csol:105361172"/>
<keyword evidence="4" id="KW-0539">Nucleus</keyword>
<dbReference type="Gene3D" id="1.20.5.170">
    <property type="match status" value="1"/>
</dbReference>
<keyword evidence="5" id="KW-0479">Metal-binding</keyword>
<dbReference type="InterPro" id="IPR013087">
    <property type="entry name" value="Znf_C2H2_type"/>
</dbReference>
<protein>
    <submittedName>
        <fullName evidence="8">Cyclic AMP-dependent transcription factor ATF-2</fullName>
    </submittedName>
</protein>
<dbReference type="InterPro" id="IPR036236">
    <property type="entry name" value="Znf_C2H2_sf"/>
</dbReference>
<dbReference type="InterPro" id="IPR046347">
    <property type="entry name" value="bZIP_sf"/>
</dbReference>
<evidence type="ECO:0000259" key="6">
    <source>
        <dbReference type="PROSITE" id="PS50157"/>
    </source>
</evidence>
<dbReference type="PANTHER" id="PTHR19304">
    <property type="entry name" value="CYCLIC-AMP RESPONSE ELEMENT BINDING PROTEIN"/>
    <property type="match status" value="1"/>
</dbReference>
<feature type="domain" description="C2H2-type" evidence="6">
    <location>
        <begin position="8"/>
        <end position="32"/>
    </location>
</feature>
<evidence type="ECO:0000256" key="3">
    <source>
        <dbReference type="ARBA" id="ARBA00023163"/>
    </source>
</evidence>
<dbReference type="AlphaFoldDB" id="A0AAJ6YEH9"/>
<accession>A0AAJ6YEH9</accession>
<dbReference type="GO" id="GO:0008270">
    <property type="term" value="F:zinc ion binding"/>
    <property type="evidence" value="ECO:0007669"/>
    <property type="project" value="UniProtKB-KW"/>
</dbReference>
<reference evidence="8" key="1">
    <citation type="submission" date="2025-08" db="UniProtKB">
        <authorList>
            <consortium name="RefSeq"/>
        </authorList>
    </citation>
    <scope>IDENTIFICATION</scope>
</reference>
<dbReference type="PROSITE" id="PS00028">
    <property type="entry name" value="ZINC_FINGER_C2H2_1"/>
    <property type="match status" value="1"/>
</dbReference>
<keyword evidence="7" id="KW-1185">Reference proteome</keyword>
<dbReference type="InterPro" id="IPR051027">
    <property type="entry name" value="bZIP_transcription_factors"/>
</dbReference>
<dbReference type="GeneID" id="105361172"/>
<keyword evidence="3" id="KW-0804">Transcription</keyword>
<dbReference type="GO" id="GO:0005634">
    <property type="term" value="C:nucleus"/>
    <property type="evidence" value="ECO:0007669"/>
    <property type="project" value="UniProtKB-SubCell"/>
</dbReference>